<dbReference type="GO" id="GO:0005975">
    <property type="term" value="P:carbohydrate metabolic process"/>
    <property type="evidence" value="ECO:0007669"/>
    <property type="project" value="UniProtKB-ARBA"/>
</dbReference>
<feature type="compositionally biased region" description="Basic and acidic residues" evidence="3">
    <location>
        <begin position="496"/>
        <end position="516"/>
    </location>
</feature>
<dbReference type="InterPro" id="IPR022385">
    <property type="entry name" value="Rhs_assc_core"/>
</dbReference>
<proteinExistence type="predicted"/>
<dbReference type="AlphaFoldDB" id="A0A7K3WR44"/>
<evidence type="ECO:0000256" key="3">
    <source>
        <dbReference type="SAM" id="MobiDB-lite"/>
    </source>
</evidence>
<feature type="region of interest" description="Disordered" evidence="3">
    <location>
        <begin position="425"/>
        <end position="460"/>
    </location>
</feature>
<keyword evidence="2" id="KW-1015">Disulfide bond</keyword>
<feature type="region of interest" description="Disordered" evidence="3">
    <location>
        <begin position="478"/>
        <end position="546"/>
    </location>
</feature>
<comment type="caution">
    <text evidence="5">The sequence shown here is derived from an EMBL/GenBank/DDBJ whole genome shotgun (WGS) entry which is preliminary data.</text>
</comment>
<dbReference type="EMBL" id="JAAGVY010000020">
    <property type="protein sequence ID" value="NEN24147.1"/>
    <property type="molecule type" value="Genomic_DNA"/>
</dbReference>
<evidence type="ECO:0000256" key="2">
    <source>
        <dbReference type="ARBA" id="ARBA00023157"/>
    </source>
</evidence>
<keyword evidence="6" id="KW-1185">Reference proteome</keyword>
<dbReference type="InterPro" id="IPR006558">
    <property type="entry name" value="LamG-like"/>
</dbReference>
<evidence type="ECO:0000256" key="1">
    <source>
        <dbReference type="ARBA" id="ARBA00022729"/>
    </source>
</evidence>
<dbReference type="Gene3D" id="2.180.10.10">
    <property type="entry name" value="RHS repeat-associated core"/>
    <property type="match status" value="1"/>
</dbReference>
<dbReference type="SMART" id="SM00560">
    <property type="entry name" value="LamGL"/>
    <property type="match status" value="1"/>
</dbReference>
<dbReference type="InterPro" id="IPR013320">
    <property type="entry name" value="ConA-like_dom_sf"/>
</dbReference>
<accession>A0A7K3WR44</accession>
<feature type="domain" description="LamG-like jellyroll fold" evidence="4">
    <location>
        <begin position="190"/>
        <end position="331"/>
    </location>
</feature>
<keyword evidence="1" id="KW-0732">Signal</keyword>
<protein>
    <recommendedName>
        <fullName evidence="4">LamG-like jellyroll fold domain-containing protein</fullName>
    </recommendedName>
</protein>
<name>A0A7K3WR44_9FLAO</name>
<organism evidence="5 6">
    <name type="scientific">Cryomorpha ignava</name>
    <dbReference type="NCBI Taxonomy" id="101383"/>
    <lineage>
        <taxon>Bacteria</taxon>
        <taxon>Pseudomonadati</taxon>
        <taxon>Bacteroidota</taxon>
        <taxon>Flavobacteriia</taxon>
        <taxon>Flavobacteriales</taxon>
        <taxon>Cryomorphaceae</taxon>
        <taxon>Cryomorpha</taxon>
    </lineage>
</organism>
<evidence type="ECO:0000313" key="6">
    <source>
        <dbReference type="Proteomes" id="UP000486602"/>
    </source>
</evidence>
<dbReference type="Proteomes" id="UP000486602">
    <property type="component" value="Unassembled WGS sequence"/>
</dbReference>
<evidence type="ECO:0000313" key="5">
    <source>
        <dbReference type="EMBL" id="NEN24147.1"/>
    </source>
</evidence>
<gene>
    <name evidence="5" type="ORF">G3O08_11605</name>
</gene>
<reference evidence="5 6" key="1">
    <citation type="submission" date="2020-02" db="EMBL/GenBank/DDBJ databases">
        <title>Out from the shadows clarifying the taxonomy of the family Cryomorphaceae and related taxa by utilizing the GTDB taxonomic framework.</title>
        <authorList>
            <person name="Bowman J.P."/>
        </authorList>
    </citation>
    <scope>NUCLEOTIDE SEQUENCE [LARGE SCALE GENOMIC DNA]</scope>
    <source>
        <strain evidence="5 6">QSSC 1-22</strain>
    </source>
</reference>
<dbReference type="Pfam" id="PF13385">
    <property type="entry name" value="Laminin_G_3"/>
    <property type="match status" value="1"/>
</dbReference>
<dbReference type="NCBIfam" id="TIGR03696">
    <property type="entry name" value="Rhs_assc_core"/>
    <property type="match status" value="1"/>
</dbReference>
<feature type="compositionally biased region" description="Basic and acidic residues" evidence="3">
    <location>
        <begin position="441"/>
        <end position="455"/>
    </location>
</feature>
<sequence length="546" mass="60412">MATYKANIDTVAESIVYTVGERHIYGSDRVGMYTYPDTVYPVPAVSTANFQPVWRGSRKYELKNHLGNVTTVVNANKIPLDANSDGTIDGFNAIIEGAYDYSPFGVTRKSFEPNYTAGSTGEVNPLAPDFRWCFDGDGVEANGSGHDATLNSMTNINDRDGDPGEALKSAGNTNSYIEIADHADFDFGSTDFTVGIWVKKLVNNSSWNHTIAAGKWHSGQQPGNNEWYLAISNGGSGSNPPQFAIEIGTTKYTAAGSPLAIGSWYHLVGVREGSNIKLYIDGSLIATQAVGTGAINNNPAREILIGKMDNGKYLEAGFDEFVVYHRALDATEVDELYGMGCGDFEGEEGEMASGGYRYGFQGQEKDDEIKGSGNSLNYKYRMHDPRLGRFFAVDPLFRDYPWNSTYAFSENKVIQMVELEGLEAADPEKHKEKPLLNNEKPSSEPKPILKNDRPLTPDNFVPIEIDPNEIDPMEKMYFELPPNPLDQQQDIPSKPKKYEPLPQIDKRLPEDMKNDSLLKYNKPHPDILEELNPLPDFPTAEDPPIS</sequence>
<dbReference type="GO" id="GO:0004553">
    <property type="term" value="F:hydrolase activity, hydrolyzing O-glycosyl compounds"/>
    <property type="evidence" value="ECO:0007669"/>
    <property type="project" value="UniProtKB-ARBA"/>
</dbReference>
<dbReference type="RefSeq" id="WP_163285541.1">
    <property type="nucleotide sequence ID" value="NZ_JAAGVY010000020.1"/>
</dbReference>
<evidence type="ECO:0000259" key="4">
    <source>
        <dbReference type="SMART" id="SM00560"/>
    </source>
</evidence>
<dbReference type="SUPFAM" id="SSF49899">
    <property type="entry name" value="Concanavalin A-like lectins/glucanases"/>
    <property type="match status" value="1"/>
</dbReference>
<dbReference type="Gene3D" id="2.60.120.200">
    <property type="match status" value="1"/>
</dbReference>